<name>A0ABR0N3F3_GOSAR</name>
<keyword evidence="3" id="KW-1185">Reference proteome</keyword>
<sequence length="75" mass="8608">MAKGKGRCSNILARDSGRSSVAPSKKMMKERNVIIRQSKRKNDELMASLFYLCQATQLEMQRLLRCCGLSNKHYK</sequence>
<dbReference type="EMBL" id="JARKNE010000011">
    <property type="protein sequence ID" value="KAK5785075.1"/>
    <property type="molecule type" value="Genomic_DNA"/>
</dbReference>
<dbReference type="Proteomes" id="UP001358586">
    <property type="component" value="Chromosome 11"/>
</dbReference>
<organism evidence="2 3">
    <name type="scientific">Gossypium arboreum</name>
    <name type="common">Tree cotton</name>
    <name type="synonym">Gossypium nanking</name>
    <dbReference type="NCBI Taxonomy" id="29729"/>
    <lineage>
        <taxon>Eukaryota</taxon>
        <taxon>Viridiplantae</taxon>
        <taxon>Streptophyta</taxon>
        <taxon>Embryophyta</taxon>
        <taxon>Tracheophyta</taxon>
        <taxon>Spermatophyta</taxon>
        <taxon>Magnoliopsida</taxon>
        <taxon>eudicotyledons</taxon>
        <taxon>Gunneridae</taxon>
        <taxon>Pentapetalae</taxon>
        <taxon>rosids</taxon>
        <taxon>malvids</taxon>
        <taxon>Malvales</taxon>
        <taxon>Malvaceae</taxon>
        <taxon>Malvoideae</taxon>
        <taxon>Gossypium</taxon>
    </lineage>
</organism>
<accession>A0ABR0N3F3</accession>
<feature type="region of interest" description="Disordered" evidence="1">
    <location>
        <begin position="1"/>
        <end position="27"/>
    </location>
</feature>
<evidence type="ECO:0000313" key="3">
    <source>
        <dbReference type="Proteomes" id="UP001358586"/>
    </source>
</evidence>
<gene>
    <name evidence="2" type="ORF">PVK06_039620</name>
</gene>
<reference evidence="2 3" key="1">
    <citation type="submission" date="2023-03" db="EMBL/GenBank/DDBJ databases">
        <title>WGS of Gossypium arboreum.</title>
        <authorList>
            <person name="Yu D."/>
        </authorList>
    </citation>
    <scope>NUCLEOTIDE SEQUENCE [LARGE SCALE GENOMIC DNA]</scope>
    <source>
        <tissue evidence="2">Leaf</tissue>
    </source>
</reference>
<protein>
    <submittedName>
        <fullName evidence="2">Uncharacterized protein</fullName>
    </submittedName>
</protein>
<evidence type="ECO:0000256" key="1">
    <source>
        <dbReference type="SAM" id="MobiDB-lite"/>
    </source>
</evidence>
<proteinExistence type="predicted"/>
<comment type="caution">
    <text evidence="2">The sequence shown here is derived from an EMBL/GenBank/DDBJ whole genome shotgun (WGS) entry which is preliminary data.</text>
</comment>
<evidence type="ECO:0000313" key="2">
    <source>
        <dbReference type="EMBL" id="KAK5785075.1"/>
    </source>
</evidence>